<dbReference type="PANTHER" id="PTHR44809">
    <property type="match status" value="1"/>
</dbReference>
<dbReference type="Gene3D" id="1.25.40.10">
    <property type="entry name" value="Tetratricopeptide repeat domain"/>
    <property type="match status" value="1"/>
</dbReference>
<organism evidence="2 3">
    <name type="scientific">Deinobacterium chartae</name>
    <dbReference type="NCBI Taxonomy" id="521158"/>
    <lineage>
        <taxon>Bacteria</taxon>
        <taxon>Thermotogati</taxon>
        <taxon>Deinococcota</taxon>
        <taxon>Deinococci</taxon>
        <taxon>Deinococcales</taxon>
        <taxon>Deinococcaceae</taxon>
        <taxon>Deinobacterium</taxon>
    </lineage>
</organism>
<dbReference type="PROSITE" id="PS50005">
    <property type="entry name" value="TPR"/>
    <property type="match status" value="2"/>
</dbReference>
<dbReference type="EMBL" id="JACHHG010000003">
    <property type="protein sequence ID" value="MBB6097430.1"/>
    <property type="molecule type" value="Genomic_DNA"/>
</dbReference>
<accession>A0A841HYY7</accession>
<feature type="repeat" description="TPR" evidence="1">
    <location>
        <begin position="124"/>
        <end position="157"/>
    </location>
</feature>
<comment type="caution">
    <text evidence="2">The sequence shown here is derived from an EMBL/GenBank/DDBJ whole genome shotgun (WGS) entry which is preliminary data.</text>
</comment>
<name>A0A841HYY7_9DEIO</name>
<feature type="repeat" description="TPR" evidence="1">
    <location>
        <begin position="158"/>
        <end position="191"/>
    </location>
</feature>
<evidence type="ECO:0000313" key="3">
    <source>
        <dbReference type="Proteomes" id="UP000569951"/>
    </source>
</evidence>
<dbReference type="Proteomes" id="UP000569951">
    <property type="component" value="Unassembled WGS sequence"/>
</dbReference>
<dbReference type="InterPro" id="IPR019734">
    <property type="entry name" value="TPR_rpt"/>
</dbReference>
<sequence length="270" mass="30040">MTEKSSSLGVAAPSETAWQDSLRERNYVQAEARLRALELVGGVDLDLLPAVQNLIDWHKYLYAKKYKLALTALRKTEAIAAFVNRPALLEATEALQAADEAREHEVDALRARLGSALELPETRAEALNALGVLHALREEFDDARATFNAAVEADARHYRALTNLGNLLLEGGNPQGAEVLYRKALEIEPGYPTAHNNLAAALRKQKKVHESVRAIRASQRLINKEMREESRRELSERIGNARVAGWLSNPYLRWGALGAVLWLVYRLMSG</sequence>
<dbReference type="PANTHER" id="PTHR44809:SF1">
    <property type="entry name" value="PROTEIN O-MANNOSYL-TRANSFERASE TMTC1"/>
    <property type="match status" value="1"/>
</dbReference>
<gene>
    <name evidence="2" type="ORF">HNR42_000847</name>
</gene>
<dbReference type="AlphaFoldDB" id="A0A841HYY7"/>
<keyword evidence="1" id="KW-0802">TPR repeat</keyword>
<dbReference type="SUPFAM" id="SSF48452">
    <property type="entry name" value="TPR-like"/>
    <property type="match status" value="1"/>
</dbReference>
<dbReference type="InterPro" id="IPR011990">
    <property type="entry name" value="TPR-like_helical_dom_sf"/>
</dbReference>
<evidence type="ECO:0000313" key="2">
    <source>
        <dbReference type="EMBL" id="MBB6097430.1"/>
    </source>
</evidence>
<keyword evidence="3" id="KW-1185">Reference proteome</keyword>
<dbReference type="Pfam" id="PF13432">
    <property type="entry name" value="TPR_16"/>
    <property type="match status" value="1"/>
</dbReference>
<dbReference type="SMART" id="SM00028">
    <property type="entry name" value="TPR"/>
    <property type="match status" value="3"/>
</dbReference>
<dbReference type="RefSeq" id="WP_183984877.1">
    <property type="nucleotide sequence ID" value="NZ_JACHHG010000003.1"/>
</dbReference>
<protein>
    <submittedName>
        <fullName evidence="2">Tetratricopeptide (TPR) repeat protein</fullName>
    </submittedName>
</protein>
<reference evidence="2 3" key="1">
    <citation type="submission" date="2020-08" db="EMBL/GenBank/DDBJ databases">
        <title>Genomic Encyclopedia of Type Strains, Phase IV (KMG-IV): sequencing the most valuable type-strain genomes for metagenomic binning, comparative biology and taxonomic classification.</title>
        <authorList>
            <person name="Goeker M."/>
        </authorList>
    </citation>
    <scope>NUCLEOTIDE SEQUENCE [LARGE SCALE GENOMIC DNA]</scope>
    <source>
        <strain evidence="2 3">DSM 21458</strain>
    </source>
</reference>
<dbReference type="InterPro" id="IPR052943">
    <property type="entry name" value="TMTC_O-mannosyl-trnsfr"/>
</dbReference>
<proteinExistence type="predicted"/>
<evidence type="ECO:0000256" key="1">
    <source>
        <dbReference type="PROSITE-ProRule" id="PRU00339"/>
    </source>
</evidence>